<dbReference type="EMBL" id="AZCX01000009">
    <property type="protein sequence ID" value="KRK47360.1"/>
    <property type="molecule type" value="Genomic_DNA"/>
</dbReference>
<feature type="transmembrane region" description="Helical" evidence="1">
    <location>
        <begin position="6"/>
        <end position="23"/>
    </location>
</feature>
<evidence type="ECO:0000256" key="1">
    <source>
        <dbReference type="SAM" id="Phobius"/>
    </source>
</evidence>
<protein>
    <submittedName>
        <fullName evidence="2">Uncharacterized protein</fullName>
    </submittedName>
</protein>
<dbReference type="RefSeq" id="WP_054659991.1">
    <property type="nucleotide sequence ID" value="NZ_AZCX01000009.1"/>
</dbReference>
<evidence type="ECO:0000313" key="3">
    <source>
        <dbReference type="Proteomes" id="UP000050911"/>
    </source>
</evidence>
<proteinExistence type="predicted"/>
<comment type="caution">
    <text evidence="2">The sequence shown here is derived from an EMBL/GenBank/DDBJ whole genome shotgun (WGS) entry which is preliminary data.</text>
</comment>
<dbReference type="STRING" id="1302272.FC96_GL002479"/>
<dbReference type="Proteomes" id="UP000050911">
    <property type="component" value="Unassembled WGS sequence"/>
</dbReference>
<keyword evidence="1" id="KW-1133">Transmembrane helix</keyword>
<dbReference type="OrthoDB" id="9807778at2"/>
<name>A0A0R1HLD0_9LACO</name>
<keyword evidence="1" id="KW-0812">Transmembrane</keyword>
<keyword evidence="3" id="KW-1185">Reference proteome</keyword>
<keyword evidence="1" id="KW-0472">Membrane</keyword>
<accession>A0A0R1HLD0</accession>
<sequence length="65" mass="7448">MFLLTGLIMVSLGIIGVYLYRMFESSRQRPLYIVARTTGFPSNRAVTPRQATMTFQQPTLQRHAN</sequence>
<organism evidence="2 3">
    <name type="scientific">Secundilactobacillus kimchicus JCM 15530</name>
    <dbReference type="NCBI Taxonomy" id="1302272"/>
    <lineage>
        <taxon>Bacteria</taxon>
        <taxon>Bacillati</taxon>
        <taxon>Bacillota</taxon>
        <taxon>Bacilli</taxon>
        <taxon>Lactobacillales</taxon>
        <taxon>Lactobacillaceae</taxon>
        <taxon>Secundilactobacillus</taxon>
    </lineage>
</organism>
<evidence type="ECO:0000313" key="2">
    <source>
        <dbReference type="EMBL" id="KRK47360.1"/>
    </source>
</evidence>
<reference evidence="2 3" key="1">
    <citation type="journal article" date="2015" name="Genome Announc.">
        <title>Expanding the biotechnology potential of lactobacilli through comparative genomics of 213 strains and associated genera.</title>
        <authorList>
            <person name="Sun Z."/>
            <person name="Harris H.M."/>
            <person name="McCann A."/>
            <person name="Guo C."/>
            <person name="Argimon S."/>
            <person name="Zhang W."/>
            <person name="Yang X."/>
            <person name="Jeffery I.B."/>
            <person name="Cooney J.C."/>
            <person name="Kagawa T.F."/>
            <person name="Liu W."/>
            <person name="Song Y."/>
            <person name="Salvetti E."/>
            <person name="Wrobel A."/>
            <person name="Rasinkangas P."/>
            <person name="Parkhill J."/>
            <person name="Rea M.C."/>
            <person name="O'Sullivan O."/>
            <person name="Ritari J."/>
            <person name="Douillard F.P."/>
            <person name="Paul Ross R."/>
            <person name="Yang R."/>
            <person name="Briner A.E."/>
            <person name="Felis G.E."/>
            <person name="de Vos W.M."/>
            <person name="Barrangou R."/>
            <person name="Klaenhammer T.R."/>
            <person name="Caufield P.W."/>
            <person name="Cui Y."/>
            <person name="Zhang H."/>
            <person name="O'Toole P.W."/>
        </authorList>
    </citation>
    <scope>NUCLEOTIDE SEQUENCE [LARGE SCALE GENOMIC DNA]</scope>
    <source>
        <strain evidence="2 3">JCM 15530</strain>
    </source>
</reference>
<gene>
    <name evidence="2" type="ORF">FC96_GL002479</name>
</gene>
<dbReference type="AlphaFoldDB" id="A0A0R1HLD0"/>
<dbReference type="PATRIC" id="fig|1302272.5.peg.2528"/>